<dbReference type="RefSeq" id="WP_145246167.1">
    <property type="nucleotide sequence ID" value="NZ_CP036278.1"/>
</dbReference>
<dbReference type="InterPro" id="IPR011990">
    <property type="entry name" value="TPR-like_helical_dom_sf"/>
</dbReference>
<reference evidence="3 4" key="1">
    <citation type="submission" date="2019-02" db="EMBL/GenBank/DDBJ databases">
        <title>Deep-cultivation of Planctomycetes and their phenomic and genomic characterization uncovers novel biology.</title>
        <authorList>
            <person name="Wiegand S."/>
            <person name="Jogler M."/>
            <person name="Boedeker C."/>
            <person name="Pinto D."/>
            <person name="Vollmers J."/>
            <person name="Rivas-Marin E."/>
            <person name="Kohn T."/>
            <person name="Peeters S.H."/>
            <person name="Heuer A."/>
            <person name="Rast P."/>
            <person name="Oberbeckmann S."/>
            <person name="Bunk B."/>
            <person name="Jeske O."/>
            <person name="Meyerdierks A."/>
            <person name="Storesund J.E."/>
            <person name="Kallscheuer N."/>
            <person name="Luecker S."/>
            <person name="Lage O.M."/>
            <person name="Pohl T."/>
            <person name="Merkel B.J."/>
            <person name="Hornburger P."/>
            <person name="Mueller R.-W."/>
            <person name="Bruemmer F."/>
            <person name="Labrenz M."/>
            <person name="Spormann A.M."/>
            <person name="Op den Camp H."/>
            <person name="Overmann J."/>
            <person name="Amann R."/>
            <person name="Jetten M.S.M."/>
            <person name="Mascher T."/>
            <person name="Medema M.H."/>
            <person name="Devos D.P."/>
            <person name="Kaster A.-K."/>
            <person name="Ovreas L."/>
            <person name="Rohde M."/>
            <person name="Galperin M.Y."/>
            <person name="Jogler C."/>
        </authorList>
    </citation>
    <scope>NUCLEOTIDE SEQUENCE [LARGE SCALE GENOMIC DNA]</scope>
    <source>
        <strain evidence="3 4">Pan181</strain>
    </source>
</reference>
<dbReference type="PROSITE" id="PS50005">
    <property type="entry name" value="TPR"/>
    <property type="match status" value="1"/>
</dbReference>
<feature type="repeat" description="TPR" evidence="1">
    <location>
        <begin position="194"/>
        <end position="227"/>
    </location>
</feature>
<accession>A0A518AKN9</accession>
<dbReference type="AlphaFoldDB" id="A0A518AKN9"/>
<protein>
    <submittedName>
        <fullName evidence="3">Anaphase-promoting complex, cyclosome, subunit 3</fullName>
    </submittedName>
</protein>
<evidence type="ECO:0000313" key="4">
    <source>
        <dbReference type="Proteomes" id="UP000315750"/>
    </source>
</evidence>
<keyword evidence="2" id="KW-0732">Signal</keyword>
<dbReference type="OrthoDB" id="251560at2"/>
<dbReference type="InterPro" id="IPR019734">
    <property type="entry name" value="TPR_rpt"/>
</dbReference>
<keyword evidence="4" id="KW-1185">Reference proteome</keyword>
<gene>
    <name evidence="3" type="ORF">Pan181_14860</name>
</gene>
<keyword evidence="1" id="KW-0802">TPR repeat</keyword>
<sequence length="354" mass="38775" precursor="true">MRVTKLQSALPCLLLGLWLVSGTLPTASAQSTDRIRTVGGSETGEVINMSPLSVTLDKNGEEKEIPVTEIRSILFRQEPSELTQARLNATNGGYESAVNRLEAINMSEIRNDYIRQEVEYYKVYCDAKMALVGSKPILDAGKALNEFVSKNPRSFHILEATELLGDLLATMGKYSAAQAQYERLASAPWPEYRMRSAVLVGQAMLQQDKYKEALQQFDTALKIEDDSAGGKVQRLSAELGKAVATSATGNVDEGLKSVERVISEADPENAELMAHAYNALGECYNQSGQPKSALYAYLHTDLLYGRVADAHAEALSKLIPLWESVGQDGEARKARQALLNQYPASRQAKDLLGQ</sequence>
<feature type="chain" id="PRO_5022166549" evidence="2">
    <location>
        <begin position="30"/>
        <end position="354"/>
    </location>
</feature>
<organism evidence="3 4">
    <name type="scientific">Aeoliella mucimassa</name>
    <dbReference type="NCBI Taxonomy" id="2527972"/>
    <lineage>
        <taxon>Bacteria</taxon>
        <taxon>Pseudomonadati</taxon>
        <taxon>Planctomycetota</taxon>
        <taxon>Planctomycetia</taxon>
        <taxon>Pirellulales</taxon>
        <taxon>Lacipirellulaceae</taxon>
        <taxon>Aeoliella</taxon>
    </lineage>
</organism>
<feature type="signal peptide" evidence="2">
    <location>
        <begin position="1"/>
        <end position="29"/>
    </location>
</feature>
<proteinExistence type="predicted"/>
<dbReference type="Proteomes" id="UP000315750">
    <property type="component" value="Chromosome"/>
</dbReference>
<name>A0A518AKN9_9BACT</name>
<evidence type="ECO:0000256" key="2">
    <source>
        <dbReference type="SAM" id="SignalP"/>
    </source>
</evidence>
<dbReference type="SUPFAM" id="SSF48452">
    <property type="entry name" value="TPR-like"/>
    <property type="match status" value="1"/>
</dbReference>
<dbReference type="EMBL" id="CP036278">
    <property type="protein sequence ID" value="QDU55297.1"/>
    <property type="molecule type" value="Genomic_DNA"/>
</dbReference>
<dbReference type="Gene3D" id="1.25.40.10">
    <property type="entry name" value="Tetratricopeptide repeat domain"/>
    <property type="match status" value="2"/>
</dbReference>
<evidence type="ECO:0000256" key="1">
    <source>
        <dbReference type="PROSITE-ProRule" id="PRU00339"/>
    </source>
</evidence>
<evidence type="ECO:0000313" key="3">
    <source>
        <dbReference type="EMBL" id="QDU55297.1"/>
    </source>
</evidence>
<dbReference type="KEGG" id="amuc:Pan181_14860"/>